<reference evidence="2 3" key="1">
    <citation type="submission" date="2018-04" db="EMBL/GenBank/DDBJ databases">
        <title>Genomic Encyclopedia of Archaeal and Bacterial Type Strains, Phase II (KMG-II): from individual species to whole genera.</title>
        <authorList>
            <person name="Goeker M."/>
        </authorList>
    </citation>
    <scope>NUCLEOTIDE SEQUENCE [LARGE SCALE GENOMIC DNA]</scope>
    <source>
        <strain evidence="2 3">DSM 45787</strain>
    </source>
</reference>
<feature type="transmembrane region" description="Helical" evidence="1">
    <location>
        <begin position="25"/>
        <end position="45"/>
    </location>
</feature>
<keyword evidence="1" id="KW-0812">Transmembrane</keyword>
<name>A0A2T6C881_9BACL</name>
<dbReference type="RefSeq" id="WP_170109432.1">
    <property type="nucleotide sequence ID" value="NZ_QBKR01000002.1"/>
</dbReference>
<dbReference type="Proteomes" id="UP000244240">
    <property type="component" value="Unassembled WGS sequence"/>
</dbReference>
<organism evidence="2 3">
    <name type="scientific">Melghirimyces profundicolus</name>
    <dbReference type="NCBI Taxonomy" id="1242148"/>
    <lineage>
        <taxon>Bacteria</taxon>
        <taxon>Bacillati</taxon>
        <taxon>Bacillota</taxon>
        <taxon>Bacilli</taxon>
        <taxon>Bacillales</taxon>
        <taxon>Thermoactinomycetaceae</taxon>
        <taxon>Melghirimyces</taxon>
    </lineage>
</organism>
<dbReference type="EMBL" id="QBKR01000002">
    <property type="protein sequence ID" value="PTX64515.1"/>
    <property type="molecule type" value="Genomic_DNA"/>
</dbReference>
<protein>
    <submittedName>
        <fullName evidence="2">Uncharacterized protein</fullName>
    </submittedName>
</protein>
<proteinExistence type="predicted"/>
<keyword evidence="1" id="KW-1133">Transmembrane helix</keyword>
<accession>A0A2T6C881</accession>
<evidence type="ECO:0000313" key="3">
    <source>
        <dbReference type="Proteomes" id="UP000244240"/>
    </source>
</evidence>
<dbReference type="AlphaFoldDB" id="A0A2T6C881"/>
<evidence type="ECO:0000256" key="1">
    <source>
        <dbReference type="SAM" id="Phobius"/>
    </source>
</evidence>
<keyword evidence="1" id="KW-0472">Membrane</keyword>
<keyword evidence="3" id="KW-1185">Reference proteome</keyword>
<evidence type="ECO:0000313" key="2">
    <source>
        <dbReference type="EMBL" id="PTX64515.1"/>
    </source>
</evidence>
<sequence>MGSQTESRNHHEEENDFLDMVKGTMIFTGLFMGIALIGAILAELLK</sequence>
<comment type="caution">
    <text evidence="2">The sequence shown here is derived from an EMBL/GenBank/DDBJ whole genome shotgun (WGS) entry which is preliminary data.</text>
</comment>
<gene>
    <name evidence="2" type="ORF">C8P63_1028</name>
</gene>